<evidence type="ECO:0000259" key="9">
    <source>
        <dbReference type="PROSITE" id="PS50026"/>
    </source>
</evidence>
<dbReference type="SMART" id="SM00181">
    <property type="entry name" value="EGF"/>
    <property type="match status" value="6"/>
</dbReference>
<dbReference type="InterPro" id="IPR057353">
    <property type="entry name" value="TNFR_nem"/>
</dbReference>
<dbReference type="Proteomes" id="UP000887540">
    <property type="component" value="Unplaced"/>
</dbReference>
<dbReference type="PROSITE" id="PS50024">
    <property type="entry name" value="SEA"/>
    <property type="match status" value="1"/>
</dbReference>
<comment type="caution">
    <text evidence="5">Lacks conserved residue(s) required for the propagation of feature annotation.</text>
</comment>
<keyword evidence="1 5" id="KW-0245">EGF-like domain</keyword>
<evidence type="ECO:0000313" key="11">
    <source>
        <dbReference type="WBParaSite" id="ACRNAN_Path_1497.g5840.t1"/>
    </source>
</evidence>
<dbReference type="SMART" id="SM00200">
    <property type="entry name" value="SEA"/>
    <property type="match status" value="1"/>
</dbReference>
<dbReference type="GO" id="GO:0016020">
    <property type="term" value="C:membrane"/>
    <property type="evidence" value="ECO:0007669"/>
    <property type="project" value="UniProtKB-SubCell"/>
</dbReference>
<name>A0A914C1E6_9BILA</name>
<dbReference type="InterPro" id="IPR051022">
    <property type="entry name" value="Notch_Cell-Fate_Det"/>
</dbReference>
<feature type="disulfide bond" evidence="5">
    <location>
        <begin position="427"/>
        <end position="436"/>
    </location>
</feature>
<evidence type="ECO:0000256" key="1">
    <source>
        <dbReference type="ARBA" id="ARBA00022536"/>
    </source>
</evidence>
<sequence length="461" mass="51362">MTKRTRFRAELLGFCFLFLLVRETIAAGEANKDKPVSTGELCGGQFCNADLGEVCIAGTVCGCVNGEKRASLKDHCQPVEPVNFPLWVIRKNHNQLIYNDTFANPQDTINKQYVDDFNNGIADCYPHTSLKNGFVTSDVIDITNPMLVNSTWDKGVIFNATMYFRNDTIRSPQEAYQVLVDYIMHRNNYEIGHSGLFLNPYQPDPFSSCYENTCHPAGRCIEMGPNTYRCECGAGYRDKNPTDPGRTCIRLFGYNECERDEDNICSKNAQCIDLPLLYRCKCNNGYKDASPKYELPGSVCVLDYCSDLNFCPANTTCVNGEFQAECVCLPGMVDIRKSNMKAYLGIDQSALCLSVIDVNECVLGLTNCSSAAICEEFKIGYRCSCAEGWIDGNPAEPGRICALPICMECNQHGQCIYKSQSNMTCVCEEGYAGEHCEIAPSNVPLILMLLLALLFLLLMLW</sequence>
<dbReference type="Pfam" id="PF25314">
    <property type="entry name" value="TNFR_nem"/>
    <property type="match status" value="1"/>
</dbReference>
<proteinExistence type="predicted"/>
<evidence type="ECO:0000256" key="5">
    <source>
        <dbReference type="PROSITE-ProRule" id="PRU00076"/>
    </source>
</evidence>
<keyword evidence="2 7" id="KW-0732">Signal</keyword>
<accession>A0A914C1E6</accession>
<keyword evidence="3" id="KW-0677">Repeat</keyword>
<dbReference type="InterPro" id="IPR049883">
    <property type="entry name" value="NOTCH1_EGF-like"/>
</dbReference>
<dbReference type="FunFam" id="2.10.25.10:FF:000038">
    <property type="entry name" value="Fibrillin 2"/>
    <property type="match status" value="1"/>
</dbReference>
<dbReference type="Gene3D" id="2.10.25.10">
    <property type="entry name" value="Laminin"/>
    <property type="match status" value="3"/>
</dbReference>
<dbReference type="GO" id="GO:0005509">
    <property type="term" value="F:calcium ion binding"/>
    <property type="evidence" value="ECO:0007669"/>
    <property type="project" value="InterPro"/>
</dbReference>
<evidence type="ECO:0000259" key="8">
    <source>
        <dbReference type="PROSITE" id="PS50024"/>
    </source>
</evidence>
<feature type="domain" description="EGF-like" evidence="9">
    <location>
        <begin position="402"/>
        <end position="437"/>
    </location>
</feature>
<evidence type="ECO:0000256" key="6">
    <source>
        <dbReference type="SAM" id="Phobius"/>
    </source>
</evidence>
<dbReference type="PROSITE" id="PS01186">
    <property type="entry name" value="EGF_2"/>
    <property type="match status" value="1"/>
</dbReference>
<organism evidence="10 11">
    <name type="scientific">Acrobeloides nanus</name>
    <dbReference type="NCBI Taxonomy" id="290746"/>
    <lineage>
        <taxon>Eukaryota</taxon>
        <taxon>Metazoa</taxon>
        <taxon>Ecdysozoa</taxon>
        <taxon>Nematoda</taxon>
        <taxon>Chromadorea</taxon>
        <taxon>Rhabditida</taxon>
        <taxon>Tylenchina</taxon>
        <taxon>Cephalobomorpha</taxon>
        <taxon>Cephaloboidea</taxon>
        <taxon>Cephalobidae</taxon>
        <taxon>Acrobeloides</taxon>
    </lineage>
</organism>
<evidence type="ECO:0000256" key="4">
    <source>
        <dbReference type="ARBA" id="ARBA00023157"/>
    </source>
</evidence>
<dbReference type="PANTHER" id="PTHR24049">
    <property type="entry name" value="CRUMBS FAMILY MEMBER"/>
    <property type="match status" value="1"/>
</dbReference>
<keyword evidence="6" id="KW-0472">Membrane</keyword>
<evidence type="ECO:0000256" key="7">
    <source>
        <dbReference type="SAM" id="SignalP"/>
    </source>
</evidence>
<feature type="signal peptide" evidence="7">
    <location>
        <begin position="1"/>
        <end position="26"/>
    </location>
</feature>
<dbReference type="InterPro" id="IPR000742">
    <property type="entry name" value="EGF"/>
</dbReference>
<feature type="domain" description="EGF-like" evidence="9">
    <location>
        <begin position="357"/>
        <end position="395"/>
    </location>
</feature>
<dbReference type="PROSITE" id="PS00010">
    <property type="entry name" value="ASX_HYDROXYL"/>
    <property type="match status" value="1"/>
</dbReference>
<protein>
    <submittedName>
        <fullName evidence="11">Uncharacterized protein</fullName>
    </submittedName>
</protein>
<evidence type="ECO:0000313" key="10">
    <source>
        <dbReference type="Proteomes" id="UP000887540"/>
    </source>
</evidence>
<dbReference type="AlphaFoldDB" id="A0A914C1E6"/>
<dbReference type="InterPro" id="IPR000082">
    <property type="entry name" value="SEA_dom"/>
</dbReference>
<keyword evidence="4 5" id="KW-1015">Disulfide bond</keyword>
<dbReference type="SUPFAM" id="SSF57196">
    <property type="entry name" value="EGF/Laminin"/>
    <property type="match status" value="2"/>
</dbReference>
<reference evidence="11" key="1">
    <citation type="submission" date="2022-11" db="UniProtKB">
        <authorList>
            <consortium name="WormBaseParasite"/>
        </authorList>
    </citation>
    <scope>IDENTIFICATION</scope>
</reference>
<dbReference type="Pfam" id="PF23106">
    <property type="entry name" value="EGF_Teneurin"/>
    <property type="match status" value="1"/>
</dbReference>
<evidence type="ECO:0000256" key="3">
    <source>
        <dbReference type="ARBA" id="ARBA00022737"/>
    </source>
</evidence>
<keyword evidence="6" id="KW-0812">Transmembrane</keyword>
<dbReference type="WBParaSite" id="ACRNAN_Path_1497.g5840.t1">
    <property type="protein sequence ID" value="ACRNAN_Path_1497.g5840.t1"/>
    <property type="gene ID" value="ACRNAN_Path_1497.g5840"/>
</dbReference>
<dbReference type="Pfam" id="PF00008">
    <property type="entry name" value="EGF"/>
    <property type="match status" value="1"/>
</dbReference>
<dbReference type="SMART" id="SM00179">
    <property type="entry name" value="EGF_CA"/>
    <property type="match status" value="3"/>
</dbReference>
<dbReference type="PROSITE" id="PS50026">
    <property type="entry name" value="EGF_3"/>
    <property type="match status" value="5"/>
</dbReference>
<feature type="domain" description="EGF-like" evidence="9">
    <location>
        <begin position="301"/>
        <end position="338"/>
    </location>
</feature>
<keyword evidence="10" id="KW-1185">Reference proteome</keyword>
<dbReference type="PROSITE" id="PS00022">
    <property type="entry name" value="EGF_1"/>
    <property type="match status" value="1"/>
</dbReference>
<feature type="transmembrane region" description="Helical" evidence="6">
    <location>
        <begin position="443"/>
        <end position="460"/>
    </location>
</feature>
<feature type="domain" description="EGF-like" evidence="9">
    <location>
        <begin position="205"/>
        <end position="242"/>
    </location>
</feature>
<evidence type="ECO:0000256" key="2">
    <source>
        <dbReference type="ARBA" id="ARBA00022729"/>
    </source>
</evidence>
<dbReference type="Pfam" id="PF07645">
    <property type="entry name" value="EGF_CA"/>
    <property type="match status" value="1"/>
</dbReference>
<feature type="domain" description="EGF-like" evidence="9">
    <location>
        <begin position="253"/>
        <end position="292"/>
    </location>
</feature>
<dbReference type="InterPro" id="IPR001881">
    <property type="entry name" value="EGF-like_Ca-bd_dom"/>
</dbReference>
<keyword evidence="6" id="KW-1133">Transmembrane helix</keyword>
<dbReference type="InterPro" id="IPR000152">
    <property type="entry name" value="EGF-type_Asp/Asn_hydroxyl_site"/>
</dbReference>
<feature type="domain" description="SEA" evidence="8">
    <location>
        <begin position="78"/>
        <end position="203"/>
    </location>
</feature>
<feature type="chain" id="PRO_5038139210" evidence="7">
    <location>
        <begin position="27"/>
        <end position="461"/>
    </location>
</feature>
<dbReference type="Pfam" id="PF25478">
    <property type="entry name" value="EGF_Mua-3"/>
    <property type="match status" value="1"/>
</dbReference>